<reference evidence="1 2" key="1">
    <citation type="submission" date="2019-07" db="EMBL/GenBank/DDBJ databases">
        <title>Complete Genome Sequence of Leptotrichia shahii Strain JCM 16776.</title>
        <authorList>
            <person name="Watanabe S."/>
            <person name="Cui L."/>
        </authorList>
    </citation>
    <scope>NUCLEOTIDE SEQUENCE [LARGE SCALE GENOMIC DNA]</scope>
    <source>
        <strain evidence="1 2">JCM16776</strain>
    </source>
</reference>
<dbReference type="KEGG" id="lsz:JCM16776_0706"/>
<dbReference type="Pfam" id="PF04404">
    <property type="entry name" value="ERF"/>
    <property type="match status" value="1"/>
</dbReference>
<protein>
    <recommendedName>
        <fullName evidence="3">Erf family protein</fullName>
    </recommendedName>
</protein>
<dbReference type="RefSeq" id="WP_018450326.1">
    <property type="nucleotide sequence ID" value="NZ_AP019827.1"/>
</dbReference>
<dbReference type="Proteomes" id="UP000322617">
    <property type="component" value="Chromosome"/>
</dbReference>
<evidence type="ECO:0000313" key="2">
    <source>
        <dbReference type="Proteomes" id="UP000322617"/>
    </source>
</evidence>
<accession>A0A510JMP9</accession>
<dbReference type="AlphaFoldDB" id="A0A510JMP9"/>
<evidence type="ECO:0000313" key="1">
    <source>
        <dbReference type="EMBL" id="BBM40486.1"/>
    </source>
</evidence>
<sequence length="209" mass="24573">MNIYEKINKIQVELKATKDNRNEFGKYNYRSAEDIYNALKPFLKEDKLILLFDEKIRIEDEREILISTIEIIDVENPVEKITKSIDVIVAKPKNGNDLTQTTGVSISYARKYLMCGVFTIDNEKDNDAINRHEEKNNQKQQAKPKKTLTKEEKKARFIKYINEHYTDFKMKIDKFKLENSVKNIEELTYEKLEELATSIKDNIEQKKGA</sequence>
<evidence type="ECO:0008006" key="3">
    <source>
        <dbReference type="Google" id="ProtNLM"/>
    </source>
</evidence>
<dbReference type="EMBL" id="AP019827">
    <property type="protein sequence ID" value="BBM40486.1"/>
    <property type="molecule type" value="Genomic_DNA"/>
</dbReference>
<gene>
    <name evidence="1" type="ORF">JCM16776_0706</name>
</gene>
<name>A0A510JMP9_9FUSO</name>
<organism evidence="1 2">
    <name type="scientific">Leptotrichia shahii</name>
    <dbReference type="NCBI Taxonomy" id="157691"/>
    <lineage>
        <taxon>Bacteria</taxon>
        <taxon>Fusobacteriati</taxon>
        <taxon>Fusobacteriota</taxon>
        <taxon>Fusobacteriia</taxon>
        <taxon>Fusobacteriales</taxon>
        <taxon>Leptotrichiaceae</taxon>
        <taxon>Leptotrichia</taxon>
    </lineage>
</organism>
<dbReference type="STRING" id="1122172.GCA_000373045_00696"/>
<proteinExistence type="predicted"/>
<keyword evidence="2" id="KW-1185">Reference proteome</keyword>
<dbReference type="InterPro" id="IPR007499">
    <property type="entry name" value="ERF_bacteria_virus"/>
</dbReference>
<dbReference type="OrthoDB" id="1625426at2"/>